<feature type="chain" id="PRO_5035439345" description="ER membrane protein complex subunit 10" evidence="3">
    <location>
        <begin position="20"/>
        <end position="215"/>
    </location>
</feature>
<feature type="transmembrane region" description="Helical" evidence="2">
    <location>
        <begin position="194"/>
        <end position="213"/>
    </location>
</feature>
<protein>
    <recommendedName>
        <fullName evidence="6">ER membrane protein complex subunit 10</fullName>
    </recommendedName>
</protein>
<comment type="caution">
    <text evidence="4">The sequence shown here is derived from an EMBL/GenBank/DDBJ whole genome shotgun (WGS) entry which is preliminary data.</text>
</comment>
<keyword evidence="3" id="KW-0732">Signal</keyword>
<reference evidence="4" key="1">
    <citation type="submission" date="2021-07" db="EMBL/GenBank/DDBJ databases">
        <title>Elsinoe batatas strain:CRI-CJ2 Genome sequencing and assembly.</title>
        <authorList>
            <person name="Huang L."/>
        </authorList>
    </citation>
    <scope>NUCLEOTIDE SEQUENCE</scope>
    <source>
        <strain evidence="4">CRI-CJ2</strain>
    </source>
</reference>
<dbReference type="PANTHER" id="PTHR39219">
    <property type="entry name" value="ER MEMBRANE PROTEIN COMPLEX SUBUNIT 10"/>
    <property type="match status" value="1"/>
</dbReference>
<dbReference type="Pfam" id="PF21203">
    <property type="entry name" value="ECM10"/>
    <property type="match status" value="1"/>
</dbReference>
<keyword evidence="2" id="KW-0812">Transmembrane</keyword>
<organism evidence="4 5">
    <name type="scientific">Elsinoe batatas</name>
    <dbReference type="NCBI Taxonomy" id="2601811"/>
    <lineage>
        <taxon>Eukaryota</taxon>
        <taxon>Fungi</taxon>
        <taxon>Dikarya</taxon>
        <taxon>Ascomycota</taxon>
        <taxon>Pezizomycotina</taxon>
        <taxon>Dothideomycetes</taxon>
        <taxon>Dothideomycetidae</taxon>
        <taxon>Myriangiales</taxon>
        <taxon>Elsinoaceae</taxon>
        <taxon>Elsinoe</taxon>
    </lineage>
</organism>
<keyword evidence="5" id="KW-1185">Reference proteome</keyword>
<evidence type="ECO:0000313" key="5">
    <source>
        <dbReference type="Proteomes" id="UP000809789"/>
    </source>
</evidence>
<gene>
    <name evidence="4" type="ORF">KVT40_001199</name>
</gene>
<keyword evidence="2" id="KW-1133">Transmembrane helix</keyword>
<proteinExistence type="predicted"/>
<evidence type="ECO:0000313" key="4">
    <source>
        <dbReference type="EMBL" id="KAG8632059.1"/>
    </source>
</evidence>
<evidence type="ECO:0000256" key="3">
    <source>
        <dbReference type="SAM" id="SignalP"/>
    </source>
</evidence>
<dbReference type="PANTHER" id="PTHR39219:SF1">
    <property type="entry name" value="ER MEMBRANE PROTEIN COMPLEX SUBUNIT 10"/>
    <property type="match status" value="1"/>
</dbReference>
<dbReference type="OrthoDB" id="1894652at2759"/>
<evidence type="ECO:0000256" key="2">
    <source>
        <dbReference type="SAM" id="Phobius"/>
    </source>
</evidence>
<feature type="signal peptide" evidence="3">
    <location>
        <begin position="1"/>
        <end position="19"/>
    </location>
</feature>
<evidence type="ECO:0008006" key="6">
    <source>
        <dbReference type="Google" id="ProtNLM"/>
    </source>
</evidence>
<keyword evidence="2" id="KW-0472">Membrane</keyword>
<evidence type="ECO:0000256" key="1">
    <source>
        <dbReference type="SAM" id="MobiDB-lite"/>
    </source>
</evidence>
<sequence>MRLFTTLTLLLSSPLLALTATLSPQTLTISLQSPDTSTTTPYIDIHYDPSSLTATLLKSHSPSIPTTPLLSLGFHRPDLLALSPSSKDKAYTSILLPPSAFSSFRDRTLTLLVDRSGTPYHLSFSSIPAVPPPSDDPAVEARRKRNPKPVEGSIKVEVEQIKPGPGPVLNKPVVLNRDGRVEGVEPEKSFLQKYWWAIGIFLVIQVVAGGGGGEK</sequence>
<name>A0A8K0L968_9PEZI</name>
<dbReference type="EMBL" id="JAESVG020000001">
    <property type="protein sequence ID" value="KAG8632059.1"/>
    <property type="molecule type" value="Genomic_DNA"/>
</dbReference>
<dbReference type="AlphaFoldDB" id="A0A8K0L968"/>
<feature type="region of interest" description="Disordered" evidence="1">
    <location>
        <begin position="126"/>
        <end position="150"/>
    </location>
</feature>
<accession>A0A8K0L968</accession>
<dbReference type="Proteomes" id="UP000809789">
    <property type="component" value="Unassembled WGS sequence"/>
</dbReference>